<reference evidence="1" key="1">
    <citation type="journal article" date="2021" name="Proc. Natl. Acad. Sci. U.S.A.">
        <title>A Catalog of Tens of Thousands of Viruses from Human Metagenomes Reveals Hidden Associations with Chronic Diseases.</title>
        <authorList>
            <person name="Tisza M.J."/>
            <person name="Buck C.B."/>
        </authorList>
    </citation>
    <scope>NUCLEOTIDE SEQUENCE</scope>
    <source>
        <strain evidence="1">CtB3C22</strain>
    </source>
</reference>
<sequence length="187" mass="20663">MKKNTDTIAKTLEQRVAEAILQKTSDSVEIAGTVYEVAPPTPATLIMVSELVSQLPPVNKDAKNILHEVLRTAKDAKVIGKIAAVLILGAKRIREGHTVSVCHPTGRKRFNLKHFRFEEVAESETIPEIDFVARTILEEVETKTLAGIVGRRLVDLQVGDFFGLTTSLSETNILRETREVEETAFGE</sequence>
<evidence type="ECO:0000313" key="1">
    <source>
        <dbReference type="EMBL" id="DAE23084.1"/>
    </source>
</evidence>
<proteinExistence type="predicted"/>
<name>A0A8S5QWQ5_9CAUD</name>
<protein>
    <submittedName>
        <fullName evidence="1">Uncharacterized protein</fullName>
    </submittedName>
</protein>
<organism evidence="1">
    <name type="scientific">Myoviridae sp. ctB3C22</name>
    <dbReference type="NCBI Taxonomy" id="2826629"/>
    <lineage>
        <taxon>Viruses</taxon>
        <taxon>Duplodnaviria</taxon>
        <taxon>Heunggongvirae</taxon>
        <taxon>Uroviricota</taxon>
        <taxon>Caudoviricetes</taxon>
    </lineage>
</organism>
<accession>A0A8S5QWQ5</accession>
<dbReference type="EMBL" id="BK015746">
    <property type="protein sequence ID" value="DAE23084.1"/>
    <property type="molecule type" value="Genomic_DNA"/>
</dbReference>